<feature type="transmembrane region" description="Helical" evidence="1">
    <location>
        <begin position="81"/>
        <end position="101"/>
    </location>
</feature>
<feature type="transmembrane region" description="Helical" evidence="1">
    <location>
        <begin position="47"/>
        <end position="75"/>
    </location>
</feature>
<keyword evidence="1" id="KW-1133">Transmembrane helix</keyword>
<keyword evidence="1" id="KW-0472">Membrane</keyword>
<dbReference type="Pfam" id="PF20152">
    <property type="entry name" value="DUF6534"/>
    <property type="match status" value="1"/>
</dbReference>
<sequence>MSPTLSASPVGTFGSLISLAASDIVMSIILASVFWRRRSVFPTVNRVLRLVILYSMETALITSVGATAGVVMFAAIPSLPVFTAVLWILPNLILSSLFVALNARQGLRAQNVIIMSPIQRSHETEVSCISHS</sequence>
<evidence type="ECO:0000313" key="4">
    <source>
        <dbReference type="Proteomes" id="UP000814176"/>
    </source>
</evidence>
<feature type="transmembrane region" description="Helical" evidence="1">
    <location>
        <begin position="12"/>
        <end position="35"/>
    </location>
</feature>
<evidence type="ECO:0000313" key="3">
    <source>
        <dbReference type="EMBL" id="KAH9828797.1"/>
    </source>
</evidence>
<keyword evidence="4" id="KW-1185">Reference proteome</keyword>
<comment type="caution">
    <text evidence="3">The sequence shown here is derived from an EMBL/GenBank/DDBJ whole genome shotgun (WGS) entry which is preliminary data.</text>
</comment>
<proteinExistence type="predicted"/>
<gene>
    <name evidence="3" type="ORF">C8Q71DRAFT_455826</name>
</gene>
<evidence type="ECO:0000256" key="1">
    <source>
        <dbReference type="SAM" id="Phobius"/>
    </source>
</evidence>
<feature type="domain" description="DUF6534" evidence="2">
    <location>
        <begin position="20"/>
        <end position="105"/>
    </location>
</feature>
<evidence type="ECO:0000259" key="2">
    <source>
        <dbReference type="Pfam" id="PF20152"/>
    </source>
</evidence>
<dbReference type="EMBL" id="JADCUA010000047">
    <property type="protein sequence ID" value="KAH9828797.1"/>
    <property type="molecule type" value="Genomic_DNA"/>
</dbReference>
<accession>A0ABQ8JY62</accession>
<protein>
    <recommendedName>
        <fullName evidence="2">DUF6534 domain-containing protein</fullName>
    </recommendedName>
</protein>
<dbReference type="Proteomes" id="UP000814176">
    <property type="component" value="Unassembled WGS sequence"/>
</dbReference>
<keyword evidence="1" id="KW-0812">Transmembrane</keyword>
<organism evidence="3 4">
    <name type="scientific">Rhodofomes roseus</name>
    <dbReference type="NCBI Taxonomy" id="34475"/>
    <lineage>
        <taxon>Eukaryota</taxon>
        <taxon>Fungi</taxon>
        <taxon>Dikarya</taxon>
        <taxon>Basidiomycota</taxon>
        <taxon>Agaricomycotina</taxon>
        <taxon>Agaricomycetes</taxon>
        <taxon>Polyporales</taxon>
        <taxon>Rhodofomes</taxon>
    </lineage>
</organism>
<reference evidence="3 4" key="1">
    <citation type="journal article" date="2021" name="Environ. Microbiol.">
        <title>Gene family expansions and transcriptome signatures uncover fungal adaptations to wood decay.</title>
        <authorList>
            <person name="Hage H."/>
            <person name="Miyauchi S."/>
            <person name="Viragh M."/>
            <person name="Drula E."/>
            <person name="Min B."/>
            <person name="Chaduli D."/>
            <person name="Navarro D."/>
            <person name="Favel A."/>
            <person name="Norest M."/>
            <person name="Lesage-Meessen L."/>
            <person name="Balint B."/>
            <person name="Merenyi Z."/>
            <person name="de Eugenio L."/>
            <person name="Morin E."/>
            <person name="Martinez A.T."/>
            <person name="Baldrian P."/>
            <person name="Stursova M."/>
            <person name="Martinez M.J."/>
            <person name="Novotny C."/>
            <person name="Magnuson J.K."/>
            <person name="Spatafora J.W."/>
            <person name="Maurice S."/>
            <person name="Pangilinan J."/>
            <person name="Andreopoulos W."/>
            <person name="LaButti K."/>
            <person name="Hundley H."/>
            <person name="Na H."/>
            <person name="Kuo A."/>
            <person name="Barry K."/>
            <person name="Lipzen A."/>
            <person name="Henrissat B."/>
            <person name="Riley R."/>
            <person name="Ahrendt S."/>
            <person name="Nagy L.G."/>
            <person name="Grigoriev I.V."/>
            <person name="Martin F."/>
            <person name="Rosso M.N."/>
        </authorList>
    </citation>
    <scope>NUCLEOTIDE SEQUENCE [LARGE SCALE GENOMIC DNA]</scope>
    <source>
        <strain evidence="3 4">CIRM-BRFM 1785</strain>
    </source>
</reference>
<dbReference type="GeneID" id="71999384"/>
<dbReference type="InterPro" id="IPR045339">
    <property type="entry name" value="DUF6534"/>
</dbReference>
<dbReference type="RefSeq" id="XP_047772438.1">
    <property type="nucleotide sequence ID" value="XM_047918652.1"/>
</dbReference>
<name>A0ABQ8JY62_9APHY</name>